<protein>
    <recommendedName>
        <fullName evidence="1">Collagenase NC10/endostatin domain-containing protein</fullName>
    </recommendedName>
</protein>
<dbReference type="InterPro" id="IPR010515">
    <property type="entry name" value="Collagenase_NC10/endostatin"/>
</dbReference>
<proteinExistence type="predicted"/>
<dbReference type="Proteomes" id="UP000318571">
    <property type="component" value="Chromosome 10"/>
</dbReference>
<name>A0A553NE52_TIGCA</name>
<gene>
    <name evidence="2" type="ORF">TCAL_12795</name>
</gene>
<organism evidence="2 3">
    <name type="scientific">Tigriopus californicus</name>
    <name type="common">Marine copepod</name>
    <dbReference type="NCBI Taxonomy" id="6832"/>
    <lineage>
        <taxon>Eukaryota</taxon>
        <taxon>Metazoa</taxon>
        <taxon>Ecdysozoa</taxon>
        <taxon>Arthropoda</taxon>
        <taxon>Crustacea</taxon>
        <taxon>Multicrustacea</taxon>
        <taxon>Hexanauplia</taxon>
        <taxon>Copepoda</taxon>
        <taxon>Harpacticoida</taxon>
        <taxon>Harpacticidae</taxon>
        <taxon>Tigriopus</taxon>
    </lineage>
</organism>
<dbReference type="SUPFAM" id="SSF56436">
    <property type="entry name" value="C-type lectin-like"/>
    <property type="match status" value="1"/>
</dbReference>
<dbReference type="STRING" id="6832.A0A553NE52"/>
<dbReference type="EMBL" id="VCGU01000458">
    <property type="protein sequence ID" value="TRY63723.1"/>
    <property type="molecule type" value="Genomic_DNA"/>
</dbReference>
<dbReference type="InterPro" id="IPR016187">
    <property type="entry name" value="CTDL_fold"/>
</dbReference>
<dbReference type="InterPro" id="IPR016186">
    <property type="entry name" value="C-type_lectin-like/link_sf"/>
</dbReference>
<feature type="domain" description="Collagenase NC10/endostatin" evidence="1">
    <location>
        <begin position="2"/>
        <end position="67"/>
    </location>
</feature>
<sequence>MKSMNWPRKLAWHGGGSWGEASHFHCHAWSSASSLQLGMASNLEKGHLLDQRKVPCDHQFILLCIETTSHTLFST</sequence>
<dbReference type="OMA" id="MRADYEC"/>
<comment type="caution">
    <text evidence="2">The sequence shown here is derived from an EMBL/GenBank/DDBJ whole genome shotgun (WGS) entry which is preliminary data.</text>
</comment>
<keyword evidence="3" id="KW-1185">Reference proteome</keyword>
<evidence type="ECO:0000313" key="3">
    <source>
        <dbReference type="Proteomes" id="UP000318571"/>
    </source>
</evidence>
<accession>A0A553NE52</accession>
<reference evidence="2 3" key="1">
    <citation type="journal article" date="2018" name="Nat. Ecol. Evol.">
        <title>Genomic signatures of mitonuclear coevolution across populations of Tigriopus californicus.</title>
        <authorList>
            <person name="Barreto F.S."/>
            <person name="Watson E.T."/>
            <person name="Lima T.G."/>
            <person name="Willett C.S."/>
            <person name="Edmands S."/>
            <person name="Li W."/>
            <person name="Burton R.S."/>
        </authorList>
    </citation>
    <scope>NUCLEOTIDE SEQUENCE [LARGE SCALE GENOMIC DNA]</scope>
    <source>
        <strain evidence="2 3">San Diego</strain>
    </source>
</reference>
<evidence type="ECO:0000313" key="2">
    <source>
        <dbReference type="EMBL" id="TRY63723.1"/>
    </source>
</evidence>
<dbReference type="Gene3D" id="3.10.100.10">
    <property type="entry name" value="Mannose-Binding Protein A, subunit A"/>
    <property type="match status" value="1"/>
</dbReference>
<dbReference type="AlphaFoldDB" id="A0A553NE52"/>
<dbReference type="Pfam" id="PF06482">
    <property type="entry name" value="Endostatin"/>
    <property type="match status" value="1"/>
</dbReference>
<evidence type="ECO:0000259" key="1">
    <source>
        <dbReference type="Pfam" id="PF06482"/>
    </source>
</evidence>